<accession>A0A084BA78</accession>
<dbReference type="HOGENOM" id="CLU_3368764_0_0_1"/>
<sequence length="35" mass="3906">MRFDDGPQDLKEAGRRADKCILDKQATTQLGVNNT</sequence>
<evidence type="ECO:0000313" key="2">
    <source>
        <dbReference type="Proteomes" id="UP000028045"/>
    </source>
</evidence>
<dbReference type="EMBL" id="KL647570">
    <property type="protein sequence ID" value="KEY74457.1"/>
    <property type="molecule type" value="Genomic_DNA"/>
</dbReference>
<keyword evidence="2" id="KW-1185">Reference proteome</keyword>
<name>A0A084BA78_STACB</name>
<proteinExistence type="predicted"/>
<reference evidence="1 2" key="1">
    <citation type="journal article" date="2014" name="BMC Genomics">
        <title>Comparative genome sequencing reveals chemotype-specific gene clusters in the toxigenic black mold Stachybotrys.</title>
        <authorList>
            <person name="Semeiks J."/>
            <person name="Borek D."/>
            <person name="Otwinowski Z."/>
            <person name="Grishin N.V."/>
        </authorList>
    </citation>
    <scope>NUCLEOTIDE SEQUENCE [LARGE SCALE GENOMIC DNA]</scope>
    <source>
        <strain evidence="2">CBS 109288 / IBT 7711</strain>
    </source>
</reference>
<dbReference type="AlphaFoldDB" id="A0A084BA78"/>
<protein>
    <submittedName>
        <fullName evidence="1">Uncharacterized protein</fullName>
    </submittedName>
</protein>
<dbReference type="Proteomes" id="UP000028045">
    <property type="component" value="Unassembled WGS sequence"/>
</dbReference>
<evidence type="ECO:0000313" key="1">
    <source>
        <dbReference type="EMBL" id="KEY74457.1"/>
    </source>
</evidence>
<organism evidence="1 2">
    <name type="scientific">Stachybotrys chartarum (strain CBS 109288 / IBT 7711)</name>
    <name type="common">Toxic black mold</name>
    <name type="synonym">Stilbospora chartarum</name>
    <dbReference type="NCBI Taxonomy" id="1280523"/>
    <lineage>
        <taxon>Eukaryota</taxon>
        <taxon>Fungi</taxon>
        <taxon>Dikarya</taxon>
        <taxon>Ascomycota</taxon>
        <taxon>Pezizomycotina</taxon>
        <taxon>Sordariomycetes</taxon>
        <taxon>Hypocreomycetidae</taxon>
        <taxon>Hypocreales</taxon>
        <taxon>Stachybotryaceae</taxon>
        <taxon>Stachybotrys</taxon>
    </lineage>
</organism>
<gene>
    <name evidence="1" type="ORF">S7711_10851</name>
</gene>